<evidence type="ECO:0000256" key="7">
    <source>
        <dbReference type="ARBA" id="ARBA00022989"/>
    </source>
</evidence>
<sequence>MDAMNGKGEGVKPSIDSEDATLRPAAAPMTGSPFMGARILDRHWHVRFWEQFTSLSYKNMIVAYRNLRATLLRIIAPLFFMFLLWLINIAVRNDNPYLEYFVDNPDPAVVTVGAIPACATDMYIESPCWDFLYQPNNNSAVEAIVTGIRENNPGRPIPASAVLGFPSMDDVNSWLQNNKEQTLGAYHFSPNGSSGMDFLLQINSTVKLFRGLYQDPTFFSQVPLQVAAEREIARYLWQLAGRDAANFSWTISLSEFAHPTVDSINIVGQAIGPFVFAANLFGFVLLLSSVVMEREQGLRQALKNMGMLDSAFWLSWGFTELLAGILFSLLIIGFGAAFQFDFFLNNSFGVLFLVFFLFQWAMTSTAFLFSTFISKATSAVYFGFVIFIIGWICQVVIAFGFPYTPDNIDSVPALNVIFALLPWSLLAKASWDLGAASVASGPQGIQWSTRGSYCQNIQDPEAQAKAFVPGVYQNFDCVLSIETIMIFLTLEALAYFVLAVYLDNILPNEQGVRQKPWYFLLPSYWRRDRSSAIPPPKAKRRFWPWKRAAAVQPSGPSANGSKVPIDADVAAEEQRMRNLLELRTGHDLATSPVPPAAVEVFGLKQVFTPGILTRFGHSLNRFFCGWVPKLRRKKNRRPAKPVSQRLKPFWAIKGSWFSIEQDKLFCLLGPNGAGKTTTINCLTGVLPPTGGEVLVYGERLGSSGGADRIRSIMGVCQQFDVLWPELSGAEHMHIYGRVKGLPRSALREQAAALLESVRLQGAARVRTGAYSGGMRRRLSVAIALLGDPLIVYLDEPTTGMDPISRRHVWDVIEAAKAGRAIVLTTHSMEEADILGDTVGIMARGQLRALGTPLRLKQRFGSGYQLSVSVVPRVTGADGAAAARAQAARADEVRAYFRAALGVAPAEENRAYMHFLVPKAREAELPGVLGTLRERGSELGITDVQIALTSLEEVFLTIARKAEMEAAEAEGRGSVEVHLDDGTIGHVPLGDEFVESENGNRYAVKWAQDEAGNLQVLRCVPLSASEGAPSDDRPTGTPSSTGSDAPPGVSFKPRQSVLL</sequence>
<keyword evidence="8 10" id="KW-0472">Membrane</keyword>
<feature type="transmembrane region" description="Helical" evidence="10">
    <location>
        <begin position="413"/>
        <end position="431"/>
    </location>
</feature>
<evidence type="ECO:0000256" key="4">
    <source>
        <dbReference type="ARBA" id="ARBA00022692"/>
    </source>
</evidence>
<dbReference type="SMART" id="SM00382">
    <property type="entry name" value="AAA"/>
    <property type="match status" value="1"/>
</dbReference>
<evidence type="ECO:0000256" key="1">
    <source>
        <dbReference type="ARBA" id="ARBA00004141"/>
    </source>
</evidence>
<dbReference type="GO" id="GO:0005524">
    <property type="term" value="F:ATP binding"/>
    <property type="evidence" value="ECO:0007669"/>
    <property type="project" value="UniProtKB-KW"/>
</dbReference>
<dbReference type="GO" id="GO:0005319">
    <property type="term" value="F:lipid transporter activity"/>
    <property type="evidence" value="ECO:0007669"/>
    <property type="project" value="TreeGrafter"/>
</dbReference>
<dbReference type="InterPro" id="IPR056788">
    <property type="entry name" value="ABCA2/9/11_C"/>
</dbReference>
<evidence type="ECO:0000259" key="11">
    <source>
        <dbReference type="PROSITE" id="PS50893"/>
    </source>
</evidence>
<feature type="region of interest" description="Disordered" evidence="9">
    <location>
        <begin position="1021"/>
        <end position="1058"/>
    </location>
</feature>
<name>A0A1D2AB03_AUXPR</name>
<dbReference type="PANTHER" id="PTHR19229:SF205">
    <property type="entry name" value="ABC TRANSPORTER A FAMILY MEMBER 1-RELATED"/>
    <property type="match status" value="1"/>
</dbReference>
<keyword evidence="4 10" id="KW-0812">Transmembrane</keyword>
<dbReference type="Gene3D" id="3.40.50.300">
    <property type="entry name" value="P-loop containing nucleotide triphosphate hydrolases"/>
    <property type="match status" value="1"/>
</dbReference>
<dbReference type="FunFam" id="3.40.50.300:FF:000665">
    <property type="entry name" value="ABC transporter A family member 2"/>
    <property type="match status" value="1"/>
</dbReference>
<proteinExistence type="inferred from homology"/>
<evidence type="ECO:0000313" key="13">
    <source>
        <dbReference type="EMBL" id="RMZ55216.1"/>
    </source>
</evidence>
<dbReference type="GO" id="GO:0016020">
    <property type="term" value="C:membrane"/>
    <property type="evidence" value="ECO:0007669"/>
    <property type="project" value="UniProtKB-SubCell"/>
</dbReference>
<evidence type="ECO:0000256" key="3">
    <source>
        <dbReference type="ARBA" id="ARBA00022448"/>
    </source>
</evidence>
<dbReference type="EMBL" id="QOKY01000169">
    <property type="protein sequence ID" value="RMZ55216.1"/>
    <property type="molecule type" value="Genomic_DNA"/>
</dbReference>
<dbReference type="EMBL" id="GDKF01002233">
    <property type="protein sequence ID" value="JAT76389.1"/>
    <property type="molecule type" value="Transcribed_RNA"/>
</dbReference>
<keyword evidence="5" id="KW-0547">Nucleotide-binding</keyword>
<feature type="transmembrane region" description="Helical" evidence="10">
    <location>
        <begin position="70"/>
        <end position="91"/>
    </location>
</feature>
<accession>A0A1D2AB03</accession>
<evidence type="ECO:0000256" key="10">
    <source>
        <dbReference type="SAM" id="Phobius"/>
    </source>
</evidence>
<reference evidence="14" key="2">
    <citation type="journal article" date="2018" name="Algal Res.">
        <title>Characterization of plant carbon substrate utilization by Auxenochlorella protothecoides.</title>
        <authorList>
            <person name="Vogler B.W."/>
            <person name="Starkenburg S.R."/>
            <person name="Sudasinghe N."/>
            <person name="Schambach J.Y."/>
            <person name="Rollin J.A."/>
            <person name="Pattathil S."/>
            <person name="Barry A.N."/>
        </authorList>
    </citation>
    <scope>NUCLEOTIDE SEQUENCE [LARGE SCALE GENOMIC DNA]</scope>
    <source>
        <strain evidence="14">UTEX 25</strain>
    </source>
</reference>
<evidence type="ECO:0000313" key="12">
    <source>
        <dbReference type="EMBL" id="JAT76389.1"/>
    </source>
</evidence>
<feature type="transmembrane region" description="Helical" evidence="10">
    <location>
        <begin position="380"/>
        <end position="401"/>
    </location>
</feature>
<dbReference type="InterPro" id="IPR003439">
    <property type="entry name" value="ABC_transporter-like_ATP-bd"/>
</dbReference>
<dbReference type="GO" id="GO:0016887">
    <property type="term" value="F:ATP hydrolysis activity"/>
    <property type="evidence" value="ECO:0007669"/>
    <property type="project" value="InterPro"/>
</dbReference>
<feature type="domain" description="ABC transporter" evidence="11">
    <location>
        <begin position="630"/>
        <end position="868"/>
    </location>
</feature>
<dbReference type="PROSITE" id="PS50893">
    <property type="entry name" value="ABC_TRANSPORTER_2"/>
    <property type="match status" value="1"/>
</dbReference>
<dbReference type="PROSITE" id="PS00211">
    <property type="entry name" value="ABC_TRANSPORTER_1"/>
    <property type="match status" value="1"/>
</dbReference>
<feature type="transmembrane region" description="Helical" evidence="10">
    <location>
        <begin position="350"/>
        <end position="373"/>
    </location>
</feature>
<dbReference type="InterPro" id="IPR027417">
    <property type="entry name" value="P-loop_NTPase"/>
</dbReference>
<dbReference type="InterPro" id="IPR026082">
    <property type="entry name" value="ABCA"/>
</dbReference>
<dbReference type="InterPro" id="IPR003593">
    <property type="entry name" value="AAA+_ATPase"/>
</dbReference>
<reference evidence="13" key="3">
    <citation type="submission" date="2018-10" db="EMBL/GenBank/DDBJ databases">
        <authorList>
            <person name="Hovde B."/>
            <person name="Zhang X."/>
        </authorList>
    </citation>
    <scope>NUCLEOTIDE SEQUENCE [LARGE SCALE GENOMIC DNA]</scope>
    <source>
        <strain evidence="13">UTEX 25</strain>
    </source>
</reference>
<dbReference type="PANTHER" id="PTHR19229">
    <property type="entry name" value="ATP-BINDING CASSETTE TRANSPORTER SUBFAMILY A ABCA"/>
    <property type="match status" value="1"/>
</dbReference>
<evidence type="ECO:0000256" key="6">
    <source>
        <dbReference type="ARBA" id="ARBA00022840"/>
    </source>
</evidence>
<feature type="transmembrane region" description="Helical" evidence="10">
    <location>
        <begin position="484"/>
        <end position="502"/>
    </location>
</feature>
<dbReference type="Proteomes" id="UP000279271">
    <property type="component" value="Unassembled WGS sequence"/>
</dbReference>
<evidence type="ECO:0000256" key="2">
    <source>
        <dbReference type="ARBA" id="ARBA00008526"/>
    </source>
</evidence>
<organism evidence="12">
    <name type="scientific">Auxenochlorella protothecoides</name>
    <name type="common">Green microalga</name>
    <name type="synonym">Chlorella protothecoides</name>
    <dbReference type="NCBI Taxonomy" id="3075"/>
    <lineage>
        <taxon>Eukaryota</taxon>
        <taxon>Viridiplantae</taxon>
        <taxon>Chlorophyta</taxon>
        <taxon>core chlorophytes</taxon>
        <taxon>Trebouxiophyceae</taxon>
        <taxon>Chlorellales</taxon>
        <taxon>Chlorellaceae</taxon>
        <taxon>Auxenochlorella</taxon>
    </lineage>
</organism>
<dbReference type="Pfam" id="PF00005">
    <property type="entry name" value="ABC_tran"/>
    <property type="match status" value="1"/>
</dbReference>
<gene>
    <name evidence="13" type="ORF">APUTEX25_005494</name>
    <name evidence="12" type="ORF">g.56804</name>
</gene>
<dbReference type="Pfam" id="PF25158">
    <property type="entry name" value="ABCA11_C"/>
    <property type="match status" value="1"/>
</dbReference>
<protein>
    <recommendedName>
        <fullName evidence="11">ABC transporter domain-containing protein</fullName>
    </recommendedName>
</protein>
<comment type="similarity">
    <text evidence="2">Belongs to the ABC transporter superfamily. ABCA family. CPR flippase (TC 3.A.1.211) subfamily.</text>
</comment>
<feature type="transmembrane region" description="Helical" evidence="10">
    <location>
        <begin position="270"/>
        <end position="292"/>
    </location>
</feature>
<evidence type="ECO:0000256" key="5">
    <source>
        <dbReference type="ARBA" id="ARBA00022741"/>
    </source>
</evidence>
<evidence type="ECO:0000313" key="14">
    <source>
        <dbReference type="Proteomes" id="UP000279271"/>
    </source>
</evidence>
<evidence type="ECO:0000256" key="9">
    <source>
        <dbReference type="SAM" id="MobiDB-lite"/>
    </source>
</evidence>
<dbReference type="AlphaFoldDB" id="A0A1D2AB03"/>
<keyword evidence="6" id="KW-0067">ATP-binding</keyword>
<dbReference type="Pfam" id="PF12698">
    <property type="entry name" value="ABC2_membrane_3"/>
    <property type="match status" value="1"/>
</dbReference>
<dbReference type="InterPro" id="IPR017871">
    <property type="entry name" value="ABC_transporter-like_CS"/>
</dbReference>
<feature type="transmembrane region" description="Helical" evidence="10">
    <location>
        <begin position="313"/>
        <end position="338"/>
    </location>
</feature>
<evidence type="ECO:0000256" key="8">
    <source>
        <dbReference type="ARBA" id="ARBA00023136"/>
    </source>
</evidence>
<reference evidence="12" key="1">
    <citation type="submission" date="2015-08" db="EMBL/GenBank/DDBJ databases">
        <authorList>
            <person name="Babu N.S."/>
            <person name="Beckwith C.J."/>
            <person name="Beseler K.G."/>
            <person name="Brison A."/>
            <person name="Carone J.V."/>
            <person name="Caskin T.P."/>
            <person name="Diamond M."/>
            <person name="Durham M.E."/>
            <person name="Foxe J.M."/>
            <person name="Go M."/>
            <person name="Henderson B.A."/>
            <person name="Jones I.B."/>
            <person name="McGettigan J.A."/>
            <person name="Micheletti S.J."/>
            <person name="Nasrallah M.E."/>
            <person name="Ortiz D."/>
            <person name="Piller C.R."/>
            <person name="Privatt S.R."/>
            <person name="Schneider S.L."/>
            <person name="Sharp S."/>
            <person name="Smith T.C."/>
            <person name="Stanton J.D."/>
            <person name="Ullery H.E."/>
            <person name="Wilson R.J."/>
            <person name="Serrano M.G."/>
            <person name="Buck G."/>
            <person name="Lee V."/>
            <person name="Wang Y."/>
            <person name="Carvalho R."/>
            <person name="Voegtly L."/>
            <person name="Shi R."/>
            <person name="Duckworth R."/>
            <person name="Johnson A."/>
            <person name="Loviza R."/>
            <person name="Walstead R."/>
            <person name="Shah Z."/>
            <person name="Kiflezghi M."/>
            <person name="Wade K."/>
            <person name="Ball S.L."/>
            <person name="Bradley K.W."/>
            <person name="Asai D.J."/>
            <person name="Bowman C.A."/>
            <person name="Russell D.A."/>
            <person name="Pope W.H."/>
            <person name="Jacobs-Sera D."/>
            <person name="Hendrix R.W."/>
            <person name="Hatfull G.F."/>
        </authorList>
    </citation>
    <scope>NUCLEOTIDE SEQUENCE</scope>
</reference>
<dbReference type="SUPFAM" id="SSF52540">
    <property type="entry name" value="P-loop containing nucleoside triphosphate hydrolases"/>
    <property type="match status" value="1"/>
</dbReference>
<dbReference type="GO" id="GO:0140359">
    <property type="term" value="F:ABC-type transporter activity"/>
    <property type="evidence" value="ECO:0007669"/>
    <property type="project" value="InterPro"/>
</dbReference>
<keyword evidence="3" id="KW-0813">Transport</keyword>
<dbReference type="CDD" id="cd03263">
    <property type="entry name" value="ABC_subfamily_A"/>
    <property type="match status" value="1"/>
</dbReference>
<comment type="subcellular location">
    <subcellularLocation>
        <location evidence="1">Membrane</location>
        <topology evidence="1">Multi-pass membrane protein</topology>
    </subcellularLocation>
</comment>
<dbReference type="InterPro" id="IPR013525">
    <property type="entry name" value="ABC2_TM"/>
</dbReference>
<keyword evidence="7 10" id="KW-1133">Transmembrane helix</keyword>
<reference evidence="13" key="4">
    <citation type="submission" date="2018-11" db="EMBL/GenBank/DDBJ databases">
        <title>Characterization of plant carbon substrate utilization by Auxenochlorella protothecoides.</title>
        <authorList>
            <person name="Vogler B.W."/>
            <person name="Starkenburg S.R."/>
            <person name="Sudasinghe N."/>
            <person name="Schambach J.Y."/>
            <person name="Rollin J.A."/>
            <person name="Pattathil S."/>
            <person name="Barry A.N."/>
        </authorList>
    </citation>
    <scope>NUCLEOTIDE SEQUENCE [LARGE SCALE GENOMIC DNA]</scope>
    <source>
        <strain evidence="13">UTEX 25</strain>
    </source>
</reference>